<feature type="region of interest" description="Disordered" evidence="1">
    <location>
        <begin position="1"/>
        <end position="22"/>
    </location>
</feature>
<evidence type="ECO:0000313" key="2">
    <source>
        <dbReference type="EMBL" id="MCF2531381.1"/>
    </source>
</evidence>
<dbReference type="Proteomes" id="UP001165378">
    <property type="component" value="Unassembled WGS sequence"/>
</dbReference>
<comment type="caution">
    <text evidence="2">The sequence shown here is derived from an EMBL/GenBank/DDBJ whole genome shotgun (WGS) entry which is preliminary data.</text>
</comment>
<feature type="compositionally biased region" description="Polar residues" evidence="1">
    <location>
        <begin position="9"/>
        <end position="20"/>
    </location>
</feature>
<organism evidence="2 3">
    <name type="scientific">Yinghuangia soli</name>
    <dbReference type="NCBI Taxonomy" id="2908204"/>
    <lineage>
        <taxon>Bacteria</taxon>
        <taxon>Bacillati</taxon>
        <taxon>Actinomycetota</taxon>
        <taxon>Actinomycetes</taxon>
        <taxon>Kitasatosporales</taxon>
        <taxon>Streptomycetaceae</taxon>
        <taxon>Yinghuangia</taxon>
    </lineage>
</organism>
<evidence type="ECO:0000256" key="1">
    <source>
        <dbReference type="SAM" id="MobiDB-lite"/>
    </source>
</evidence>
<protein>
    <submittedName>
        <fullName evidence="2">Uncharacterized protein</fullName>
    </submittedName>
</protein>
<dbReference type="EMBL" id="JAKFHA010000023">
    <property type="protein sequence ID" value="MCF2531381.1"/>
    <property type="molecule type" value="Genomic_DNA"/>
</dbReference>
<dbReference type="RefSeq" id="WP_235056044.1">
    <property type="nucleotide sequence ID" value="NZ_JAKFHA010000023.1"/>
</dbReference>
<proteinExistence type="predicted"/>
<dbReference type="AlphaFoldDB" id="A0AA41Q656"/>
<name>A0AA41Q656_9ACTN</name>
<accession>A0AA41Q656</accession>
<reference evidence="2" key="1">
    <citation type="submission" date="2022-01" db="EMBL/GenBank/DDBJ databases">
        <title>Genome-Based Taxonomic Classification of the Phylum Actinobacteria.</title>
        <authorList>
            <person name="Gao Y."/>
        </authorList>
    </citation>
    <scope>NUCLEOTIDE SEQUENCE</scope>
    <source>
        <strain evidence="2">KLBMP 8922</strain>
    </source>
</reference>
<evidence type="ECO:0000313" key="3">
    <source>
        <dbReference type="Proteomes" id="UP001165378"/>
    </source>
</evidence>
<gene>
    <name evidence="2" type="ORF">LZ495_29755</name>
</gene>
<keyword evidence="3" id="KW-1185">Reference proteome</keyword>
<sequence>MAELLGSAPSGNASVSAKSRTYQDRSEPLAYPTAYETYCQVLEPGGVLPVFEYAIRRTYQDIQWPGGLPAADSGPILLLGEGLVGSSSQAGAWIRVPQCRADDGTRYAQIAMRPSQRPAPNALQSADGLRRRQSLVAMLIETTNALRTKAGCIGDPIPIPAPRTPPASVPALPGSLCGTVLPASPAPLRYAPAATWTESWSGFDDRLEDCLVVDNAPGTGSEAGARPLLRVQTYRGELARLEISVIQEGDPAGTMHTTQLQGAQSTFYWGVCANGPVIYRVETATRADLPTAESLLTALIAANTSRDGCSPPGPDIRAGST</sequence>